<dbReference type="Pfam" id="PF00059">
    <property type="entry name" value="Lectin_C"/>
    <property type="match status" value="1"/>
</dbReference>
<proteinExistence type="predicted"/>
<dbReference type="InterPro" id="IPR018378">
    <property type="entry name" value="C-type_lectin_CS"/>
</dbReference>
<keyword evidence="1" id="KW-1015">Disulfide bond</keyword>
<organism evidence="3 4">
    <name type="scientific">Ataeniobius toweri</name>
    <dbReference type="NCBI Taxonomy" id="208326"/>
    <lineage>
        <taxon>Eukaryota</taxon>
        <taxon>Metazoa</taxon>
        <taxon>Chordata</taxon>
        <taxon>Craniata</taxon>
        <taxon>Vertebrata</taxon>
        <taxon>Euteleostomi</taxon>
        <taxon>Actinopterygii</taxon>
        <taxon>Neopterygii</taxon>
        <taxon>Teleostei</taxon>
        <taxon>Neoteleostei</taxon>
        <taxon>Acanthomorphata</taxon>
        <taxon>Ovalentaria</taxon>
        <taxon>Atherinomorphae</taxon>
        <taxon>Cyprinodontiformes</taxon>
        <taxon>Goodeidae</taxon>
        <taxon>Ataeniobius</taxon>
    </lineage>
</organism>
<dbReference type="PANTHER" id="PTHR45784:SF3">
    <property type="entry name" value="C-TYPE LECTIN DOMAIN FAMILY 4 MEMBER K-LIKE-RELATED"/>
    <property type="match status" value="1"/>
</dbReference>
<name>A0ABU7BL50_9TELE</name>
<dbReference type="PROSITE" id="PS00615">
    <property type="entry name" value="C_TYPE_LECTIN_1"/>
    <property type="match status" value="1"/>
</dbReference>
<dbReference type="InterPro" id="IPR001304">
    <property type="entry name" value="C-type_lectin-like"/>
</dbReference>
<evidence type="ECO:0000259" key="2">
    <source>
        <dbReference type="PROSITE" id="PS50041"/>
    </source>
</evidence>
<dbReference type="EMBL" id="JAHUTI010057106">
    <property type="protein sequence ID" value="MED6250335.1"/>
    <property type="molecule type" value="Genomic_DNA"/>
</dbReference>
<sequence>MYDNGLWNDAPCDWHYGFICANISGQTVKFVFINTIMNWTNAQRYCRQHYTDLASVRNLQENEQIRTMKPGVIAWIGLYRDTWKWSNGNLYLFYYWASGQPNGETEKCTSADFSLSGRWKDWSCSLKKAFICYLDAVPFTKQAVKLQLVRNSALDLNDPDVLEKLLEELKQKVEDQGVRADIKLSWKKCPNGKTFCKEKQKDQN</sequence>
<dbReference type="PANTHER" id="PTHR45784">
    <property type="entry name" value="C-TYPE LECTIN DOMAIN FAMILY 20 MEMBER A-RELATED"/>
    <property type="match status" value="1"/>
</dbReference>
<dbReference type="Proteomes" id="UP001345963">
    <property type="component" value="Unassembled WGS sequence"/>
</dbReference>
<dbReference type="SMART" id="SM00034">
    <property type="entry name" value="CLECT"/>
    <property type="match status" value="1"/>
</dbReference>
<evidence type="ECO:0000313" key="3">
    <source>
        <dbReference type="EMBL" id="MED6250335.1"/>
    </source>
</evidence>
<gene>
    <name evidence="3" type="ORF">ATANTOWER_030018</name>
</gene>
<dbReference type="InterPro" id="IPR016186">
    <property type="entry name" value="C-type_lectin-like/link_sf"/>
</dbReference>
<evidence type="ECO:0000256" key="1">
    <source>
        <dbReference type="ARBA" id="ARBA00023157"/>
    </source>
</evidence>
<accession>A0ABU7BL50</accession>
<protein>
    <recommendedName>
        <fullName evidence="2">C-type lectin domain-containing protein</fullName>
    </recommendedName>
</protein>
<dbReference type="SUPFAM" id="SSF56436">
    <property type="entry name" value="C-type lectin-like"/>
    <property type="match status" value="1"/>
</dbReference>
<dbReference type="Gene3D" id="3.10.100.10">
    <property type="entry name" value="Mannose-Binding Protein A, subunit A"/>
    <property type="match status" value="1"/>
</dbReference>
<dbReference type="PROSITE" id="PS50041">
    <property type="entry name" value="C_TYPE_LECTIN_2"/>
    <property type="match status" value="1"/>
</dbReference>
<evidence type="ECO:0000313" key="4">
    <source>
        <dbReference type="Proteomes" id="UP001345963"/>
    </source>
</evidence>
<comment type="caution">
    <text evidence="3">The sequence shown here is derived from an EMBL/GenBank/DDBJ whole genome shotgun (WGS) entry which is preliminary data.</text>
</comment>
<feature type="domain" description="C-type lectin" evidence="2">
    <location>
        <begin position="30"/>
        <end position="133"/>
    </location>
</feature>
<keyword evidence="4" id="KW-1185">Reference proteome</keyword>
<reference evidence="3 4" key="1">
    <citation type="submission" date="2021-07" db="EMBL/GenBank/DDBJ databases">
        <authorList>
            <person name="Palmer J.M."/>
        </authorList>
    </citation>
    <scope>NUCLEOTIDE SEQUENCE [LARGE SCALE GENOMIC DNA]</scope>
    <source>
        <strain evidence="3 4">AT_MEX2019</strain>
        <tissue evidence="3">Muscle</tissue>
    </source>
</reference>
<dbReference type="InterPro" id="IPR016187">
    <property type="entry name" value="CTDL_fold"/>
</dbReference>